<sequence length="235" mass="24314">MSDDRSPDHDGTEGDESTDDGQSGGGAPGGGPRRVVSERSVDDILSSLDETTGDTADDGDRTDELETSTDEAELPSDEPRAATSEPRAASDESRPTTETAPPSTVDGSEPTVDDTVDALKARIDSGDVTGSDVRAAETGGGRESTPEIDEIELSMDDLDTGESTAGPPSEVIGERASGAETIRDDRNRDRTDAVGGEAKTDASTAVSGDDADSDDDSSGDERTGLFGRIARLFSR</sequence>
<organism evidence="2 3">
    <name type="scientific">Natrarchaeobius halalkaliphilus</name>
    <dbReference type="NCBI Taxonomy" id="1679091"/>
    <lineage>
        <taxon>Archaea</taxon>
        <taxon>Methanobacteriati</taxon>
        <taxon>Methanobacteriota</taxon>
        <taxon>Stenosarchaea group</taxon>
        <taxon>Halobacteria</taxon>
        <taxon>Halobacteriales</taxon>
        <taxon>Natrialbaceae</taxon>
        <taxon>Natrarchaeobius</taxon>
    </lineage>
</organism>
<evidence type="ECO:0000313" key="3">
    <source>
        <dbReference type="Proteomes" id="UP000273828"/>
    </source>
</evidence>
<dbReference type="RefSeq" id="WP_124177632.1">
    <property type="nucleotide sequence ID" value="NZ_REFY01000002.1"/>
</dbReference>
<feature type="compositionally biased region" description="Gly residues" evidence="1">
    <location>
        <begin position="22"/>
        <end position="32"/>
    </location>
</feature>
<feature type="compositionally biased region" description="Basic and acidic residues" evidence="1">
    <location>
        <begin position="1"/>
        <end position="12"/>
    </location>
</feature>
<feature type="region of interest" description="Disordered" evidence="1">
    <location>
        <begin position="1"/>
        <end position="226"/>
    </location>
</feature>
<keyword evidence="3" id="KW-1185">Reference proteome</keyword>
<evidence type="ECO:0000256" key="1">
    <source>
        <dbReference type="SAM" id="MobiDB-lite"/>
    </source>
</evidence>
<feature type="compositionally biased region" description="Acidic residues" evidence="1">
    <location>
        <begin position="209"/>
        <end position="218"/>
    </location>
</feature>
<feature type="compositionally biased region" description="Acidic residues" evidence="1">
    <location>
        <begin position="65"/>
        <end position="76"/>
    </location>
</feature>
<proteinExistence type="predicted"/>
<dbReference type="Proteomes" id="UP000273828">
    <property type="component" value="Unassembled WGS sequence"/>
</dbReference>
<dbReference type="AlphaFoldDB" id="A0A3N6P1S9"/>
<gene>
    <name evidence="2" type="ORF">EA462_05930</name>
</gene>
<feature type="compositionally biased region" description="Basic and acidic residues" evidence="1">
    <location>
        <begin position="181"/>
        <end position="192"/>
    </location>
</feature>
<comment type="caution">
    <text evidence="2">The sequence shown here is derived from an EMBL/GenBank/DDBJ whole genome shotgun (WGS) entry which is preliminary data.</text>
</comment>
<name>A0A3N6P1S9_9EURY</name>
<feature type="compositionally biased region" description="Acidic residues" evidence="1">
    <location>
        <begin position="146"/>
        <end position="160"/>
    </location>
</feature>
<reference evidence="2 3" key="1">
    <citation type="submission" date="2018-10" db="EMBL/GenBank/DDBJ databases">
        <title>Natrarchaeobius chitinivorans gen. nov., sp. nov., and Natrarchaeobius haloalkaliphilus sp. nov., alkaliphilic, chitin-utilizing haloarchaea from hypersaline alkaline lakes.</title>
        <authorList>
            <person name="Sorokin D.Y."/>
            <person name="Elcheninov A.G."/>
            <person name="Kostrikina N.A."/>
            <person name="Bale N.J."/>
            <person name="Sinninghe Damste J.S."/>
            <person name="Khijniak T.V."/>
            <person name="Kublanov I.V."/>
            <person name="Toshchakov S.V."/>
        </authorList>
    </citation>
    <scope>NUCLEOTIDE SEQUENCE [LARGE SCALE GENOMIC DNA]</scope>
    <source>
        <strain evidence="2 3">AArcht-Sl</strain>
    </source>
</reference>
<accession>A0A3N6P1S9</accession>
<protein>
    <submittedName>
        <fullName evidence="2">Uncharacterized protein</fullName>
    </submittedName>
</protein>
<feature type="compositionally biased region" description="Polar residues" evidence="1">
    <location>
        <begin position="96"/>
        <end position="106"/>
    </location>
</feature>
<dbReference type="OrthoDB" id="170902at2157"/>
<evidence type="ECO:0000313" key="2">
    <source>
        <dbReference type="EMBL" id="RQG91499.1"/>
    </source>
</evidence>
<dbReference type="EMBL" id="REFY01000002">
    <property type="protein sequence ID" value="RQG91499.1"/>
    <property type="molecule type" value="Genomic_DNA"/>
</dbReference>